<dbReference type="AlphaFoldDB" id="A0A812LGB7"/>
<keyword evidence="2" id="KW-1185">Reference proteome</keyword>
<gene>
    <name evidence="1" type="ORF">SNEC2469_LOCUS4548</name>
</gene>
<reference evidence="1" key="1">
    <citation type="submission" date="2021-02" db="EMBL/GenBank/DDBJ databases">
        <authorList>
            <person name="Dougan E. K."/>
            <person name="Rhodes N."/>
            <person name="Thang M."/>
            <person name="Chan C."/>
        </authorList>
    </citation>
    <scope>NUCLEOTIDE SEQUENCE</scope>
</reference>
<dbReference type="Proteomes" id="UP000601435">
    <property type="component" value="Unassembled WGS sequence"/>
</dbReference>
<evidence type="ECO:0000313" key="1">
    <source>
        <dbReference type="EMBL" id="CAE7242966.1"/>
    </source>
</evidence>
<protein>
    <submittedName>
        <fullName evidence="1">Uncharacterized protein</fullName>
    </submittedName>
</protein>
<accession>A0A812LGB7</accession>
<name>A0A812LGB7_9DINO</name>
<sequence length="66" mass="6893">MRGLAVASRAARGSQRRLMGLQAGGQSASLASMPDRSAASTLWDATASTRHGPMTNGTLFYIPVTQ</sequence>
<dbReference type="EMBL" id="CAJNJA010009087">
    <property type="protein sequence ID" value="CAE7242966.1"/>
    <property type="molecule type" value="Genomic_DNA"/>
</dbReference>
<organism evidence="1 2">
    <name type="scientific">Symbiodinium necroappetens</name>
    <dbReference type="NCBI Taxonomy" id="1628268"/>
    <lineage>
        <taxon>Eukaryota</taxon>
        <taxon>Sar</taxon>
        <taxon>Alveolata</taxon>
        <taxon>Dinophyceae</taxon>
        <taxon>Suessiales</taxon>
        <taxon>Symbiodiniaceae</taxon>
        <taxon>Symbiodinium</taxon>
    </lineage>
</organism>
<comment type="caution">
    <text evidence="1">The sequence shown here is derived from an EMBL/GenBank/DDBJ whole genome shotgun (WGS) entry which is preliminary data.</text>
</comment>
<dbReference type="OrthoDB" id="432562at2759"/>
<feature type="non-terminal residue" evidence="1">
    <location>
        <position position="1"/>
    </location>
</feature>
<proteinExistence type="predicted"/>
<evidence type="ECO:0000313" key="2">
    <source>
        <dbReference type="Proteomes" id="UP000601435"/>
    </source>
</evidence>